<name>A0A0A2GTD4_9FLAO</name>
<gene>
    <name evidence="2" type="ORF">NV36_06335</name>
</gene>
<evidence type="ECO:0000313" key="2">
    <source>
        <dbReference type="EMBL" id="KGO06492.1"/>
    </source>
</evidence>
<reference evidence="2 3" key="1">
    <citation type="submission" date="2014-10" db="EMBL/GenBank/DDBJ databases">
        <title>Draft genome sequence of the proteorhodopsin-containing marine bacterium Dokdonia donghaensis.</title>
        <authorList>
            <person name="Gomez-Consarnau L."/>
            <person name="Gonzalez J.M."/>
            <person name="Riedel T."/>
            <person name="Jaenicke S."/>
            <person name="Wagner-Doebler I."/>
            <person name="Fuhrman J.A."/>
        </authorList>
    </citation>
    <scope>NUCLEOTIDE SEQUENCE [LARGE SCALE GENOMIC DNA]</scope>
    <source>
        <strain evidence="2 3">DSW-1</strain>
    </source>
</reference>
<organism evidence="2 3">
    <name type="scientific">Dokdonia donghaensis DSW-1</name>
    <dbReference type="NCBI Taxonomy" id="1300343"/>
    <lineage>
        <taxon>Bacteria</taxon>
        <taxon>Pseudomonadati</taxon>
        <taxon>Bacteroidota</taxon>
        <taxon>Flavobacteriia</taxon>
        <taxon>Flavobacteriales</taxon>
        <taxon>Flavobacteriaceae</taxon>
        <taxon>Dokdonia</taxon>
    </lineage>
</organism>
<evidence type="ECO:0000259" key="1">
    <source>
        <dbReference type="Pfam" id="PF07244"/>
    </source>
</evidence>
<dbReference type="Gene3D" id="3.10.20.310">
    <property type="entry name" value="membrane protein fhac"/>
    <property type="match status" value="1"/>
</dbReference>
<dbReference type="GO" id="GO:0019867">
    <property type="term" value="C:outer membrane"/>
    <property type="evidence" value="ECO:0007669"/>
    <property type="project" value="InterPro"/>
</dbReference>
<dbReference type="RefSeq" id="WP_035325546.1">
    <property type="nucleotide sequence ID" value="NZ_CP015125.1"/>
</dbReference>
<dbReference type="AlphaFoldDB" id="A0A0A2GTD4"/>
<protein>
    <submittedName>
        <fullName evidence="2">Outer membrane surface antigen protein</fullName>
    </submittedName>
</protein>
<feature type="domain" description="POTRA" evidence="1">
    <location>
        <begin position="23"/>
        <end position="92"/>
    </location>
</feature>
<keyword evidence="3" id="KW-1185">Reference proteome</keyword>
<dbReference type="OrthoDB" id="1490006at2"/>
<dbReference type="EMBL" id="JSAQ01000001">
    <property type="protein sequence ID" value="KGO06492.1"/>
    <property type="molecule type" value="Genomic_DNA"/>
</dbReference>
<dbReference type="Gene3D" id="2.40.160.50">
    <property type="entry name" value="membrane protein fhac: a member of the omp85/tpsb transporter family"/>
    <property type="match status" value="1"/>
</dbReference>
<proteinExistence type="predicted"/>
<dbReference type="Pfam" id="PF07244">
    <property type="entry name" value="POTRA"/>
    <property type="match status" value="1"/>
</dbReference>
<dbReference type="InterPro" id="IPR010827">
    <property type="entry name" value="BamA/TamA_POTRA"/>
</dbReference>
<dbReference type="Proteomes" id="UP000030140">
    <property type="component" value="Unassembled WGS sequence"/>
</dbReference>
<comment type="caution">
    <text evidence="2">The sequence shown here is derived from an EMBL/GenBank/DDBJ whole genome shotgun (WGS) entry which is preliminary data.</text>
</comment>
<evidence type="ECO:0000313" key="3">
    <source>
        <dbReference type="Proteomes" id="UP000030140"/>
    </source>
</evidence>
<sequence length="419" mass="47281">MKQIIYLCLFLLPYLVFAQKQQVERITFKGLKKVDESLLRRLIKTEVASPYDSLKVATDVERFNRLPAIAKATAIIAEVRNGAIEVTYDIVENFTIIPGIRISEANDGSFAFRLSVFEFNFLGQSQIVGGFYQRDVFNSYGVYWEAPFLFTNKLGLGVNYIKDVTFEPIYFDTTTLNYKKDRAGAEIYGLYEIDFHNKVELGVTIFNEQYAANDTEIDATFPNNLEASKIAVRAEYETNFLDIDYQYVSGFRNLLDARYVNGGEGLLDDSFIGVNTTEYFKRIGSKGNWASRLQLGFASFNESDFAPFTVDNQFNLRGAGNDIARGTSFIFINTEYRHTLLERGWFVLQGNAFVDGGTLREARQPLDNLVSGDALEVYSGAGVRFIHKRIFNAVIRLDYGVGLGASQNSGLVFGIGQYF</sequence>
<accession>A0A0A2GTD4</accession>